<comment type="similarity">
    <text evidence="2 7">Belongs to the SNAP family.</text>
</comment>
<dbReference type="Pfam" id="PF14938">
    <property type="entry name" value="SNAP"/>
    <property type="match status" value="1"/>
</dbReference>
<evidence type="ECO:0000256" key="7">
    <source>
        <dbReference type="RuleBase" id="RU367013"/>
    </source>
</evidence>
<evidence type="ECO:0000256" key="2">
    <source>
        <dbReference type="ARBA" id="ARBA00010050"/>
    </source>
</evidence>
<name>A0AAJ0FJP5_9PEZI</name>
<dbReference type="CDD" id="cd15832">
    <property type="entry name" value="SNAP"/>
    <property type="match status" value="1"/>
</dbReference>
<dbReference type="GO" id="GO:0005483">
    <property type="term" value="F:soluble NSF attachment protein activity"/>
    <property type="evidence" value="ECO:0007669"/>
    <property type="project" value="UniProtKB-ARBA"/>
</dbReference>
<comment type="caution">
    <text evidence="8">The sequence shown here is derived from an EMBL/GenBank/DDBJ whole genome shotgun (WGS) entry which is preliminary data.</text>
</comment>
<dbReference type="PRINTS" id="PR00448">
    <property type="entry name" value="NSFATTACHMNT"/>
</dbReference>
<keyword evidence="5 7" id="KW-0653">Protein transport</keyword>
<evidence type="ECO:0000313" key="8">
    <source>
        <dbReference type="EMBL" id="KAK1765568.1"/>
    </source>
</evidence>
<evidence type="ECO:0000256" key="4">
    <source>
        <dbReference type="ARBA" id="ARBA00022892"/>
    </source>
</evidence>
<proteinExistence type="inferred from homology"/>
<comment type="subcellular location">
    <subcellularLocation>
        <location evidence="1 7">Membrane</location>
        <topology evidence="1 7">Peripheral membrane protein</topology>
    </subcellularLocation>
</comment>
<gene>
    <name evidence="8" type="ORF">QBC33DRAFT_145864</name>
</gene>
<evidence type="ECO:0000313" key="9">
    <source>
        <dbReference type="Proteomes" id="UP001244011"/>
    </source>
</evidence>
<dbReference type="FunFam" id="1.25.40.10:FF:000049">
    <property type="entry name" value="Alpha-soluble NSF attachment protein-like"/>
    <property type="match status" value="1"/>
</dbReference>
<dbReference type="SUPFAM" id="SSF48452">
    <property type="entry name" value="TPR-like"/>
    <property type="match status" value="1"/>
</dbReference>
<dbReference type="AlphaFoldDB" id="A0AAJ0FJP5"/>
<dbReference type="EMBL" id="MU839015">
    <property type="protein sequence ID" value="KAK1765568.1"/>
    <property type="molecule type" value="Genomic_DNA"/>
</dbReference>
<dbReference type="PANTHER" id="PTHR13768">
    <property type="entry name" value="SOLUBLE NSF ATTACHMENT PROTEIN SNAP"/>
    <property type="match status" value="1"/>
</dbReference>
<dbReference type="Proteomes" id="UP001244011">
    <property type="component" value="Unassembled WGS sequence"/>
</dbReference>
<dbReference type="InterPro" id="IPR011990">
    <property type="entry name" value="TPR-like_helical_dom_sf"/>
</dbReference>
<dbReference type="GeneID" id="85305323"/>
<keyword evidence="3 7" id="KW-0813">Transport</keyword>
<dbReference type="GO" id="GO:0019905">
    <property type="term" value="F:syntaxin binding"/>
    <property type="evidence" value="ECO:0007669"/>
    <property type="project" value="TreeGrafter"/>
</dbReference>
<organism evidence="8 9">
    <name type="scientific">Phialemonium atrogriseum</name>
    <dbReference type="NCBI Taxonomy" id="1093897"/>
    <lineage>
        <taxon>Eukaryota</taxon>
        <taxon>Fungi</taxon>
        <taxon>Dikarya</taxon>
        <taxon>Ascomycota</taxon>
        <taxon>Pezizomycotina</taxon>
        <taxon>Sordariomycetes</taxon>
        <taxon>Sordariomycetidae</taxon>
        <taxon>Cephalothecales</taxon>
        <taxon>Cephalothecaceae</taxon>
        <taxon>Phialemonium</taxon>
    </lineage>
</organism>
<dbReference type="GO" id="GO:0035494">
    <property type="term" value="P:SNARE complex disassembly"/>
    <property type="evidence" value="ECO:0007669"/>
    <property type="project" value="TreeGrafter"/>
</dbReference>
<keyword evidence="6 7" id="KW-0472">Membrane</keyword>
<dbReference type="GO" id="GO:0031201">
    <property type="term" value="C:SNARE complex"/>
    <property type="evidence" value="ECO:0007669"/>
    <property type="project" value="TreeGrafter"/>
</dbReference>
<evidence type="ECO:0000256" key="6">
    <source>
        <dbReference type="ARBA" id="ARBA00023136"/>
    </source>
</evidence>
<dbReference type="RefSeq" id="XP_060281781.1">
    <property type="nucleotide sequence ID" value="XM_060422136.1"/>
</dbReference>
<reference evidence="8" key="1">
    <citation type="submission" date="2023-06" db="EMBL/GenBank/DDBJ databases">
        <title>Genome-scale phylogeny and comparative genomics of the fungal order Sordariales.</title>
        <authorList>
            <consortium name="Lawrence Berkeley National Laboratory"/>
            <person name="Hensen N."/>
            <person name="Bonometti L."/>
            <person name="Westerberg I."/>
            <person name="Brannstrom I.O."/>
            <person name="Guillou S."/>
            <person name="Cros-Aarteil S."/>
            <person name="Calhoun S."/>
            <person name="Haridas S."/>
            <person name="Kuo A."/>
            <person name="Mondo S."/>
            <person name="Pangilinan J."/>
            <person name="Riley R."/>
            <person name="Labutti K."/>
            <person name="Andreopoulos B."/>
            <person name="Lipzen A."/>
            <person name="Chen C."/>
            <person name="Yanf M."/>
            <person name="Daum C."/>
            <person name="Ng V."/>
            <person name="Clum A."/>
            <person name="Steindorff A."/>
            <person name="Ohm R."/>
            <person name="Martin F."/>
            <person name="Silar P."/>
            <person name="Natvig D."/>
            <person name="Lalanne C."/>
            <person name="Gautier V."/>
            <person name="Ament-Velasquez S.L."/>
            <person name="Kruys A."/>
            <person name="Hutchinson M.I."/>
            <person name="Powell A.J."/>
            <person name="Barry K."/>
            <person name="Miller A.N."/>
            <person name="Grigoriev I.V."/>
            <person name="Debuchy R."/>
            <person name="Gladieux P."/>
            <person name="Thoren M.H."/>
            <person name="Johannesson H."/>
        </authorList>
    </citation>
    <scope>NUCLEOTIDE SEQUENCE</scope>
    <source>
        <strain evidence="8">8032-3</strain>
    </source>
</reference>
<protein>
    <submittedName>
        <fullName evidence="8">Soluble NSF attachment protein</fullName>
    </submittedName>
</protein>
<sequence>MAQDPRALLQKADKAIQSASGGFGFFGGREDKYQNAADLYMQAANAFKMAQQNREAGQAFEKAAQIQTSKLNEADDAANTLVDAFKVYKKEYPEDAIRCVEIAITQYCKKGNFRRAASHKESLGEVFETQINDMKRAIENYETAAGWYEADNAPALANKLFLKVADIAALEADYYKAIEQYEKVAQQSINNNLMKYSVKDYFLKAGVCHMATKDLVATQRALEKYRELDPTFASQREHQLLVDLSQALEAGDQEMFTDKLFAYDQMSRLDKWKTAILLRVKNQIEEADNEFS</sequence>
<keyword evidence="4 7" id="KW-0931">ER-Golgi transport</keyword>
<accession>A0AAJ0FJP5</accession>
<dbReference type="GO" id="GO:0005774">
    <property type="term" value="C:vacuolar membrane"/>
    <property type="evidence" value="ECO:0007669"/>
    <property type="project" value="TreeGrafter"/>
</dbReference>
<dbReference type="PANTHER" id="PTHR13768:SF8">
    <property type="entry name" value="ALPHA-SOLUBLE NSF ATTACHMENT PROTEIN"/>
    <property type="match status" value="1"/>
</dbReference>
<dbReference type="Gene3D" id="1.25.40.10">
    <property type="entry name" value="Tetratricopeptide repeat domain"/>
    <property type="match status" value="1"/>
</dbReference>
<keyword evidence="9" id="KW-1185">Reference proteome</keyword>
<dbReference type="InterPro" id="IPR000744">
    <property type="entry name" value="NSF_attach"/>
</dbReference>
<evidence type="ECO:0000256" key="3">
    <source>
        <dbReference type="ARBA" id="ARBA00022448"/>
    </source>
</evidence>
<evidence type="ECO:0000256" key="5">
    <source>
        <dbReference type="ARBA" id="ARBA00022927"/>
    </source>
</evidence>
<evidence type="ECO:0000256" key="1">
    <source>
        <dbReference type="ARBA" id="ARBA00004170"/>
    </source>
</evidence>
<dbReference type="GO" id="GO:0006886">
    <property type="term" value="P:intracellular protein transport"/>
    <property type="evidence" value="ECO:0007669"/>
    <property type="project" value="UniProtKB-UniRule"/>
</dbReference>
<comment type="function">
    <text evidence="7">Required for vesicular transport between the endoplasmic reticulum and the Golgi apparatus.</text>
</comment>